<dbReference type="PROSITE" id="PS51196">
    <property type="entry name" value="SECA_MOTOR_DEAD"/>
    <property type="match status" value="1"/>
</dbReference>
<dbReference type="Gene3D" id="3.10.450.50">
    <property type="match status" value="1"/>
</dbReference>
<dbReference type="SUPFAM" id="SSF81886">
    <property type="entry name" value="Helical scaffold and wing domains of SecA"/>
    <property type="match status" value="1"/>
</dbReference>
<keyword evidence="4 15" id="KW-0813">Transport</keyword>
<comment type="subunit">
    <text evidence="15">Monomer and homodimer. Part of the essential Sec protein translocation apparatus which comprises SecA, SecYEG and auxiliary proteins SecDF. Other proteins may also be involved.</text>
</comment>
<dbReference type="GO" id="GO:0031522">
    <property type="term" value="C:cell envelope Sec protein transport complex"/>
    <property type="evidence" value="ECO:0007669"/>
    <property type="project" value="TreeGrafter"/>
</dbReference>
<dbReference type="GO" id="GO:0008564">
    <property type="term" value="F:protein-exporting ATPase activity"/>
    <property type="evidence" value="ECO:0007669"/>
    <property type="project" value="UniProtKB-EC"/>
</dbReference>
<dbReference type="PROSITE" id="PS51192">
    <property type="entry name" value="HELICASE_ATP_BIND_1"/>
    <property type="match status" value="1"/>
</dbReference>
<dbReference type="InterPro" id="IPR011116">
    <property type="entry name" value="SecA_Wing/Scaffold"/>
</dbReference>
<dbReference type="Pfam" id="PF21090">
    <property type="entry name" value="P-loop_SecA"/>
    <property type="match status" value="1"/>
</dbReference>
<dbReference type="EMBL" id="CYXN01000011">
    <property type="protein sequence ID" value="CUN03097.1"/>
    <property type="molecule type" value="Genomic_DNA"/>
</dbReference>
<dbReference type="RefSeq" id="WP_055186082.1">
    <property type="nucleotide sequence ID" value="NZ_CYXN01000011.1"/>
</dbReference>
<comment type="cofactor">
    <cofactor evidence="1">
        <name>Zn(2+)</name>
        <dbReference type="ChEBI" id="CHEBI:29105"/>
    </cofactor>
</comment>
<dbReference type="Gene3D" id="3.90.1440.10">
    <property type="entry name" value="SecA, preprotein cross-linking domain"/>
    <property type="match status" value="1"/>
</dbReference>
<dbReference type="GO" id="GO:0046872">
    <property type="term" value="F:metal ion binding"/>
    <property type="evidence" value="ECO:0007669"/>
    <property type="project" value="UniProtKB-KW"/>
</dbReference>
<evidence type="ECO:0000256" key="11">
    <source>
        <dbReference type="ARBA" id="ARBA00022927"/>
    </source>
</evidence>
<keyword evidence="14 15" id="KW-0472">Membrane</keyword>
<evidence type="ECO:0000256" key="6">
    <source>
        <dbReference type="ARBA" id="ARBA00022490"/>
    </source>
</evidence>
<evidence type="ECO:0000313" key="21">
    <source>
        <dbReference type="Proteomes" id="UP000095649"/>
    </source>
</evidence>
<reference evidence="20 21" key="1">
    <citation type="submission" date="2015-09" db="EMBL/GenBank/DDBJ databases">
        <authorList>
            <consortium name="Pathogen Informatics"/>
        </authorList>
    </citation>
    <scope>NUCLEOTIDE SEQUENCE [LARGE SCALE GENOMIC DNA]</scope>
    <source>
        <strain evidence="20 21">2789STDY5834970</strain>
    </source>
</reference>
<dbReference type="OrthoDB" id="9805579at2"/>
<dbReference type="GO" id="GO:0005524">
    <property type="term" value="F:ATP binding"/>
    <property type="evidence" value="ECO:0007669"/>
    <property type="project" value="UniProtKB-UniRule"/>
</dbReference>
<keyword evidence="5 15" id="KW-1003">Cell membrane</keyword>
<dbReference type="GO" id="GO:0005886">
    <property type="term" value="C:plasma membrane"/>
    <property type="evidence" value="ECO:0007669"/>
    <property type="project" value="UniProtKB-SubCell"/>
</dbReference>
<dbReference type="FunFam" id="3.90.1440.10:FF:000002">
    <property type="entry name" value="Protein translocase subunit SecA"/>
    <property type="match status" value="1"/>
</dbReference>
<feature type="domain" description="SecA family profile" evidence="19">
    <location>
        <begin position="1"/>
        <end position="660"/>
    </location>
</feature>
<feature type="binding site" evidence="15">
    <location>
        <position position="85"/>
    </location>
    <ligand>
        <name>ATP</name>
        <dbReference type="ChEBI" id="CHEBI:30616"/>
    </ligand>
</feature>
<dbReference type="InterPro" id="IPR027417">
    <property type="entry name" value="P-loop_NTPase"/>
</dbReference>
<keyword evidence="12 15" id="KW-1278">Translocase</keyword>
<dbReference type="InterPro" id="IPR020937">
    <property type="entry name" value="SecA_CS"/>
</dbReference>
<keyword evidence="9" id="KW-0862">Zinc</keyword>
<evidence type="ECO:0000256" key="10">
    <source>
        <dbReference type="ARBA" id="ARBA00022840"/>
    </source>
</evidence>
<protein>
    <recommendedName>
        <fullName evidence="15 16">Protein translocase subunit SecA</fullName>
        <ecNumber evidence="15">7.4.2.8</ecNumber>
    </recommendedName>
</protein>
<dbReference type="InterPro" id="IPR004027">
    <property type="entry name" value="SEC_C_motif"/>
</dbReference>
<evidence type="ECO:0000256" key="9">
    <source>
        <dbReference type="ARBA" id="ARBA00022833"/>
    </source>
</evidence>
<comment type="similarity">
    <text evidence="3 15 16">Belongs to the SecA family.</text>
</comment>
<dbReference type="Pfam" id="PF02810">
    <property type="entry name" value="SEC-C"/>
    <property type="match status" value="1"/>
</dbReference>
<evidence type="ECO:0000256" key="8">
    <source>
        <dbReference type="ARBA" id="ARBA00022741"/>
    </source>
</evidence>
<dbReference type="GO" id="GO:0043952">
    <property type="term" value="P:protein transport by the Sec complex"/>
    <property type="evidence" value="ECO:0007669"/>
    <property type="project" value="TreeGrafter"/>
</dbReference>
<dbReference type="PANTHER" id="PTHR30612">
    <property type="entry name" value="SECA INNER MEMBRANE COMPONENT OF SEC PROTEIN SECRETION SYSTEM"/>
    <property type="match status" value="1"/>
</dbReference>
<dbReference type="FunFam" id="3.40.50.300:FF:000334">
    <property type="entry name" value="Protein translocase subunit SecA"/>
    <property type="match status" value="1"/>
</dbReference>
<dbReference type="GO" id="GO:0005829">
    <property type="term" value="C:cytosol"/>
    <property type="evidence" value="ECO:0007669"/>
    <property type="project" value="TreeGrafter"/>
</dbReference>
<dbReference type="SUPFAM" id="SSF52540">
    <property type="entry name" value="P-loop containing nucleoside triphosphate hydrolases"/>
    <property type="match status" value="2"/>
</dbReference>
<keyword evidence="7" id="KW-0479">Metal-binding</keyword>
<evidence type="ECO:0000256" key="15">
    <source>
        <dbReference type="HAMAP-Rule" id="MF_01382"/>
    </source>
</evidence>
<dbReference type="SMART" id="SM00958">
    <property type="entry name" value="SecA_PP_bind"/>
    <property type="match status" value="1"/>
</dbReference>
<dbReference type="InterPro" id="IPR014001">
    <property type="entry name" value="Helicase_ATP-bd"/>
</dbReference>
<dbReference type="PRINTS" id="PR00906">
    <property type="entry name" value="SECA"/>
</dbReference>
<dbReference type="Gene3D" id="3.40.50.300">
    <property type="entry name" value="P-loop containing nucleotide triphosphate hydrolases"/>
    <property type="match status" value="2"/>
</dbReference>
<evidence type="ECO:0000256" key="12">
    <source>
        <dbReference type="ARBA" id="ARBA00022967"/>
    </source>
</evidence>
<evidence type="ECO:0000256" key="16">
    <source>
        <dbReference type="RuleBase" id="RU003874"/>
    </source>
</evidence>
<dbReference type="Proteomes" id="UP000095649">
    <property type="component" value="Unassembled WGS sequence"/>
</dbReference>
<dbReference type="InterPro" id="IPR044722">
    <property type="entry name" value="SecA_SF2_C"/>
</dbReference>
<dbReference type="EC" id="7.4.2.8" evidence="15"/>
<dbReference type="InterPro" id="IPR036266">
    <property type="entry name" value="SecA_Wing/Scaffold_sf"/>
</dbReference>
<feature type="region of interest" description="Disordered" evidence="17">
    <location>
        <begin position="879"/>
        <end position="907"/>
    </location>
</feature>
<evidence type="ECO:0000256" key="2">
    <source>
        <dbReference type="ARBA" id="ARBA00004170"/>
    </source>
</evidence>
<dbReference type="NCBIfam" id="NF009538">
    <property type="entry name" value="PRK12904.1"/>
    <property type="match status" value="1"/>
</dbReference>
<dbReference type="Pfam" id="PF07517">
    <property type="entry name" value="SecA_DEAD"/>
    <property type="match status" value="1"/>
</dbReference>
<evidence type="ECO:0000256" key="17">
    <source>
        <dbReference type="SAM" id="MobiDB-lite"/>
    </source>
</evidence>
<evidence type="ECO:0000256" key="5">
    <source>
        <dbReference type="ARBA" id="ARBA00022475"/>
    </source>
</evidence>
<comment type="function">
    <text evidence="15">Part of the Sec protein translocase complex. Interacts with the SecYEG preprotein conducting channel. Has a central role in coupling the hydrolysis of ATP to the transfer of proteins into and across the cell membrane, serving as an ATP-driven molecular motor driving the stepwise translocation of polypeptide chains across the membrane.</text>
</comment>
<feature type="domain" description="Helicase ATP-binding" evidence="18">
    <location>
        <begin position="87"/>
        <end position="225"/>
    </location>
</feature>
<dbReference type="InterPro" id="IPR011130">
    <property type="entry name" value="SecA_preprotein_X-link_dom"/>
</dbReference>
<keyword evidence="6 15" id="KW-0963">Cytoplasm</keyword>
<dbReference type="GO" id="GO:0065002">
    <property type="term" value="P:intracellular protein transmembrane transport"/>
    <property type="evidence" value="ECO:0007669"/>
    <property type="project" value="UniProtKB-UniRule"/>
</dbReference>
<dbReference type="AlphaFoldDB" id="A0A173TM49"/>
<comment type="subcellular location">
    <subcellularLocation>
        <location evidence="15">Cell membrane</location>
        <topology evidence="15">Peripheral membrane protein</topology>
        <orientation evidence="15">Cytoplasmic side</orientation>
    </subcellularLocation>
    <subcellularLocation>
        <location evidence="15">Cytoplasm</location>
    </subcellularLocation>
    <subcellularLocation>
        <location evidence="2">Membrane</location>
        <topology evidence="2">Peripheral membrane protein</topology>
    </subcellularLocation>
    <text evidence="15">Distribution is 50-50.</text>
</comment>
<dbReference type="GO" id="GO:0017038">
    <property type="term" value="P:protein import"/>
    <property type="evidence" value="ECO:0007669"/>
    <property type="project" value="InterPro"/>
</dbReference>
<keyword evidence="13 15" id="KW-0811">Translocation</keyword>
<evidence type="ECO:0000256" key="4">
    <source>
        <dbReference type="ARBA" id="ARBA00022448"/>
    </source>
</evidence>
<dbReference type="InterPro" id="IPR036670">
    <property type="entry name" value="SecA_X-link_sf"/>
</dbReference>
<dbReference type="Pfam" id="PF01043">
    <property type="entry name" value="SecA_PP_bind"/>
    <property type="match status" value="1"/>
</dbReference>
<organism evidence="20 21">
    <name type="scientific">Faecalibacterium prausnitzii</name>
    <dbReference type="NCBI Taxonomy" id="853"/>
    <lineage>
        <taxon>Bacteria</taxon>
        <taxon>Bacillati</taxon>
        <taxon>Bacillota</taxon>
        <taxon>Clostridia</taxon>
        <taxon>Eubacteriales</taxon>
        <taxon>Oscillospiraceae</taxon>
        <taxon>Faecalibacterium</taxon>
    </lineage>
</organism>
<evidence type="ECO:0000259" key="18">
    <source>
        <dbReference type="PROSITE" id="PS51192"/>
    </source>
</evidence>
<feature type="binding site" evidence="15">
    <location>
        <position position="508"/>
    </location>
    <ligand>
        <name>ATP</name>
        <dbReference type="ChEBI" id="CHEBI:30616"/>
    </ligand>
</feature>
<dbReference type="CDD" id="cd17928">
    <property type="entry name" value="DEXDc_SecA"/>
    <property type="match status" value="1"/>
</dbReference>
<comment type="catalytic activity">
    <reaction evidence="15">
        <text>ATP + H2O + cellular proteinSide 1 = ADP + phosphate + cellular proteinSide 2.</text>
        <dbReference type="EC" id="7.4.2.8"/>
    </reaction>
</comment>
<dbReference type="InterPro" id="IPR014018">
    <property type="entry name" value="SecA_motor_DEAD"/>
</dbReference>
<gene>
    <name evidence="20" type="primary">secA1</name>
    <name evidence="15" type="synonym">secA</name>
    <name evidence="20" type="ORF">ERS852582_01623</name>
</gene>
<evidence type="ECO:0000313" key="20">
    <source>
        <dbReference type="EMBL" id="CUN03097.1"/>
    </source>
</evidence>
<evidence type="ECO:0000259" key="19">
    <source>
        <dbReference type="PROSITE" id="PS51196"/>
    </source>
</evidence>
<dbReference type="CDD" id="cd18803">
    <property type="entry name" value="SF2_C_secA"/>
    <property type="match status" value="1"/>
</dbReference>
<dbReference type="HAMAP" id="MF_01382">
    <property type="entry name" value="SecA"/>
    <property type="match status" value="1"/>
</dbReference>
<dbReference type="InterPro" id="IPR011115">
    <property type="entry name" value="SecA_DEAD"/>
</dbReference>
<dbReference type="NCBIfam" id="TIGR00963">
    <property type="entry name" value="secA"/>
    <property type="match status" value="1"/>
</dbReference>
<dbReference type="PANTHER" id="PTHR30612:SF0">
    <property type="entry name" value="CHLOROPLAST PROTEIN-TRANSPORTING ATPASE"/>
    <property type="match status" value="1"/>
</dbReference>
<proteinExistence type="inferred from homology"/>
<name>A0A173TM49_9FIRM</name>
<accession>A0A173TM49</accession>
<evidence type="ECO:0000256" key="7">
    <source>
        <dbReference type="ARBA" id="ARBA00022723"/>
    </source>
</evidence>
<evidence type="ECO:0000256" key="1">
    <source>
        <dbReference type="ARBA" id="ARBA00001947"/>
    </source>
</evidence>
<keyword evidence="10 15" id="KW-0067">ATP-binding</keyword>
<dbReference type="SMART" id="SM00957">
    <property type="entry name" value="SecA_DEAD"/>
    <property type="match status" value="1"/>
</dbReference>
<feature type="binding site" evidence="15">
    <location>
        <begin position="103"/>
        <end position="107"/>
    </location>
    <ligand>
        <name>ATP</name>
        <dbReference type="ChEBI" id="CHEBI:30616"/>
    </ligand>
</feature>
<dbReference type="GO" id="GO:0006605">
    <property type="term" value="P:protein targeting"/>
    <property type="evidence" value="ECO:0007669"/>
    <property type="project" value="UniProtKB-UniRule"/>
</dbReference>
<evidence type="ECO:0000256" key="3">
    <source>
        <dbReference type="ARBA" id="ARBA00007650"/>
    </source>
</evidence>
<dbReference type="SUPFAM" id="SSF81767">
    <property type="entry name" value="Pre-protein crosslinking domain of SecA"/>
    <property type="match status" value="1"/>
</dbReference>
<evidence type="ECO:0000256" key="13">
    <source>
        <dbReference type="ARBA" id="ARBA00023010"/>
    </source>
</evidence>
<dbReference type="Pfam" id="PF07516">
    <property type="entry name" value="SecA_SW"/>
    <property type="match status" value="1"/>
</dbReference>
<dbReference type="Gene3D" id="1.10.3060.10">
    <property type="entry name" value="Helical scaffold and wing domains of SecA"/>
    <property type="match status" value="1"/>
</dbReference>
<dbReference type="PROSITE" id="PS01312">
    <property type="entry name" value="SECA"/>
    <property type="match status" value="1"/>
</dbReference>
<keyword evidence="11 15" id="KW-0653">Protein transport</keyword>
<evidence type="ECO:0000256" key="14">
    <source>
        <dbReference type="ARBA" id="ARBA00023136"/>
    </source>
</evidence>
<dbReference type="InterPro" id="IPR000185">
    <property type="entry name" value="SecA"/>
</dbReference>
<keyword evidence="8 15" id="KW-0547">Nucleotide-binding</keyword>
<sequence>MSLVEKLFGSFSDRELKKVNPITKQVLALEPKYQAMSDADLQAQTAVFKQQLTEGKTLDDILPDAFAVCREAAWRVLGMKHFPVQVTGGIALHRGDIAEMQTGEGKTLVATLPAYLNALTGEGVHIVTVNDYLAKRDSEWMGKLYRWLGLTVGLIVQGMDGDARRAAYNADITYGTNNEFGFDYLRDNMVTYKANMVQRGHAYAIVDEVDSILIDEARTPLIISGRGEDSSSLYTQVDRFVRTLHKSVVVELEDKVSTDEQADGDYVVDEKHKTCTLTAAGIKKAEAYFKVENLAAAENMTLAHHIDQAIKAYGVMQRDIDYVVKDGQVIIVDEFTGRLMIGRRYNEGLHQAIEAKEGVKIAAESKTLATITFQNYFRMYKKLSGMTGTARTEATEFTEIYGLNIVSVPTNRPVQRKDYPDAIYKTVEGKYRAVIEQVMECHKNGQPVLVGTVSVEKSETLAKMLQRHTRDFNVLNAKNHEREAEIVAQAGKKGAITIATNMAGRGTDIMLGGNAEFMAKAQMRKEHFCENLLSPDTPQDADPAAVELLLTEANGHGETTDANILAARQRFDQLYAQYKPAIDAEADEVRAAGGLFIIGTERHESRRIDNQLRGRAGRQGDPGASRFYLSLEDDLMRLFGGDRVSGLMNTLKIDEDTPIENRMITNTLESAQKKLEGRNFEIRKNVLKYDDVMNQQREIIYGQRRKVLDGEDISTEMHKMLRENIDSSCAQFLSGDVKDEWDFGALRRHYQGWLTTDADFHYTVADFDNLSQQGIADMLYDRGMQILQAKEVRYGAPVMRELERICLLKCVDRQWMDHIDNMDQLRQGIALRGYGQKDPVVEYRIEGFDMFDQMVDSIRESSVKMLLTIELRAAGSAPKREQVAKPTGEGFVPGNGAPGVKGSPKGQPVRVVKIGRNDPCPCGSGLKFKKCTCAQYHPNGNNGGEE</sequence>